<evidence type="ECO:0000313" key="7">
    <source>
        <dbReference type="Proteomes" id="UP000245768"/>
    </source>
</evidence>
<feature type="compositionally biased region" description="Basic and acidic residues" evidence="5">
    <location>
        <begin position="516"/>
        <end position="530"/>
    </location>
</feature>
<accession>A0A316YB80</accession>
<keyword evidence="4" id="KW-0539">Nucleus</keyword>
<evidence type="ECO:0000256" key="5">
    <source>
        <dbReference type="SAM" id="MobiDB-lite"/>
    </source>
</evidence>
<dbReference type="EMBL" id="KZ819641">
    <property type="protein sequence ID" value="PWN87060.1"/>
    <property type="molecule type" value="Genomic_DNA"/>
</dbReference>
<dbReference type="OrthoDB" id="339900at2759"/>
<dbReference type="GO" id="GO:0005829">
    <property type="term" value="C:cytosol"/>
    <property type="evidence" value="ECO:0007669"/>
    <property type="project" value="TreeGrafter"/>
</dbReference>
<name>A0A316YB80_9BASI</name>
<organism evidence="6 7">
    <name type="scientific">Acaromyces ingoldii</name>
    <dbReference type="NCBI Taxonomy" id="215250"/>
    <lineage>
        <taxon>Eukaryota</taxon>
        <taxon>Fungi</taxon>
        <taxon>Dikarya</taxon>
        <taxon>Basidiomycota</taxon>
        <taxon>Ustilaginomycotina</taxon>
        <taxon>Exobasidiomycetes</taxon>
        <taxon>Exobasidiales</taxon>
        <taxon>Cryptobasidiaceae</taxon>
        <taxon>Acaromyces</taxon>
    </lineage>
</organism>
<keyword evidence="2" id="KW-0853">WD repeat</keyword>
<dbReference type="PANTHER" id="PTHR16288:SF0">
    <property type="entry name" value="TRNA (GUANINE-N(7)-)-METHYLTRANSFERASE NON-CATALYTIC SUBUNIT WDR4"/>
    <property type="match status" value="1"/>
</dbReference>
<evidence type="ECO:0000256" key="4">
    <source>
        <dbReference type="ARBA" id="ARBA00023242"/>
    </source>
</evidence>
<sequence>MTRFSMSLAFPGSSRPTMWPELHCCISSCQSESPNWRGKRRSPSIPNLISLWGTGMATFGQPDSARQNADGDTQGKGARGRDERQTQSSRKEGEEEEEEEADAGRGTTIAPRLGHVSMLTNFCFIHGRLDNRSGGDGVLLPQYIISSDRDEHIRISRWGPRRAAHIVLRYLLGSANAVSSLLVIQGPELAALLQSAVQADKDLCSYPLLVSTDAGRIRLWSLHPDNDAALSNRDCLVVADVSSCVQAHLCVDVGVEEARGRHSGATKAGEPRRVKNFDGEINGNARAAEKSRIVISHLDVLAGAKGELHILFTVEGANALYTLPLEVLLLNAASRSAQLEGSTVDVSDQVKPLVLDGPVIDVDVDRTRATPNSTTLWTCCDTRPDVRPCENGKQRSTLHLVHWSPLYGRLEASSQESQEIGASLARRCAAEDGNDATGEGSLASFASAEKARCLALYETLLTLPKHESEASSGGLEPQSHVAGSVQIFEKGGLGGKSTTASTGSLRVRHTGKRQVARGDEGKQRLGEEKKRKSGSVDLA</sequence>
<protein>
    <submittedName>
        <fullName evidence="6">Uncharacterized protein</fullName>
    </submittedName>
</protein>
<dbReference type="GO" id="GO:0006400">
    <property type="term" value="P:tRNA modification"/>
    <property type="evidence" value="ECO:0007669"/>
    <property type="project" value="TreeGrafter"/>
</dbReference>
<dbReference type="Proteomes" id="UP000245768">
    <property type="component" value="Unassembled WGS sequence"/>
</dbReference>
<evidence type="ECO:0000256" key="2">
    <source>
        <dbReference type="ARBA" id="ARBA00022574"/>
    </source>
</evidence>
<dbReference type="InParanoid" id="A0A316YB80"/>
<keyword evidence="7" id="KW-1185">Reference proteome</keyword>
<dbReference type="RefSeq" id="XP_025374258.1">
    <property type="nucleotide sequence ID" value="XM_025518389.1"/>
</dbReference>
<feature type="compositionally biased region" description="Basic residues" evidence="5">
    <location>
        <begin position="506"/>
        <end position="515"/>
    </location>
</feature>
<comment type="subcellular location">
    <subcellularLocation>
        <location evidence="1">Nucleus</location>
    </subcellularLocation>
</comment>
<reference evidence="6 7" key="1">
    <citation type="journal article" date="2018" name="Mol. Biol. Evol.">
        <title>Broad Genomic Sampling Reveals a Smut Pathogenic Ancestry of the Fungal Clade Ustilaginomycotina.</title>
        <authorList>
            <person name="Kijpornyongpan T."/>
            <person name="Mondo S.J."/>
            <person name="Barry K."/>
            <person name="Sandor L."/>
            <person name="Lee J."/>
            <person name="Lipzen A."/>
            <person name="Pangilinan J."/>
            <person name="LaButti K."/>
            <person name="Hainaut M."/>
            <person name="Henrissat B."/>
            <person name="Grigoriev I.V."/>
            <person name="Spatafora J.W."/>
            <person name="Aime M.C."/>
        </authorList>
    </citation>
    <scope>NUCLEOTIDE SEQUENCE [LARGE SCALE GENOMIC DNA]</scope>
    <source>
        <strain evidence="6 7">MCA 4198</strain>
    </source>
</reference>
<feature type="region of interest" description="Disordered" evidence="5">
    <location>
        <begin position="490"/>
        <end position="539"/>
    </location>
</feature>
<dbReference type="GO" id="GO:0005634">
    <property type="term" value="C:nucleus"/>
    <property type="evidence" value="ECO:0007669"/>
    <property type="project" value="UniProtKB-SubCell"/>
</dbReference>
<dbReference type="PANTHER" id="PTHR16288">
    <property type="entry name" value="WD40 REPEAT PROTEIN 4"/>
    <property type="match status" value="1"/>
</dbReference>
<dbReference type="STRING" id="215250.A0A316YB80"/>
<dbReference type="InterPro" id="IPR028884">
    <property type="entry name" value="Trm82"/>
</dbReference>
<evidence type="ECO:0000256" key="1">
    <source>
        <dbReference type="ARBA" id="ARBA00004123"/>
    </source>
</evidence>
<feature type="region of interest" description="Disordered" evidence="5">
    <location>
        <begin position="56"/>
        <end position="109"/>
    </location>
</feature>
<feature type="compositionally biased region" description="Basic and acidic residues" evidence="5">
    <location>
        <begin position="79"/>
        <end position="93"/>
    </location>
</feature>
<evidence type="ECO:0000313" key="6">
    <source>
        <dbReference type="EMBL" id="PWN87060.1"/>
    </source>
</evidence>
<dbReference type="GO" id="GO:0043527">
    <property type="term" value="C:tRNA methyltransferase complex"/>
    <property type="evidence" value="ECO:0007669"/>
    <property type="project" value="TreeGrafter"/>
</dbReference>
<gene>
    <name evidence="6" type="ORF">FA10DRAFT_193309</name>
</gene>
<evidence type="ECO:0000256" key="3">
    <source>
        <dbReference type="ARBA" id="ARBA00022737"/>
    </source>
</evidence>
<proteinExistence type="predicted"/>
<dbReference type="GeneID" id="37040305"/>
<keyword evidence="3" id="KW-0677">Repeat</keyword>
<dbReference type="GO" id="GO:0036265">
    <property type="term" value="P:RNA (guanine-N7)-methylation"/>
    <property type="evidence" value="ECO:0007669"/>
    <property type="project" value="InterPro"/>
</dbReference>
<dbReference type="AlphaFoldDB" id="A0A316YB80"/>